<accession>A0A364KWM0</accession>
<evidence type="ECO:0008006" key="6">
    <source>
        <dbReference type="Google" id="ProtNLM"/>
    </source>
</evidence>
<dbReference type="InterPro" id="IPR021765">
    <property type="entry name" value="UstYa-like"/>
</dbReference>
<dbReference type="OrthoDB" id="3687641at2759"/>
<protein>
    <recommendedName>
        <fullName evidence="6">Tat pathway signal sequence</fullName>
    </recommendedName>
</protein>
<organism evidence="4 5">
    <name type="scientific">Talaromyces amestolkiae</name>
    <dbReference type="NCBI Taxonomy" id="1196081"/>
    <lineage>
        <taxon>Eukaryota</taxon>
        <taxon>Fungi</taxon>
        <taxon>Dikarya</taxon>
        <taxon>Ascomycota</taxon>
        <taxon>Pezizomycotina</taxon>
        <taxon>Eurotiomycetes</taxon>
        <taxon>Eurotiomycetidae</taxon>
        <taxon>Eurotiales</taxon>
        <taxon>Trichocomaceae</taxon>
        <taxon>Talaromyces</taxon>
        <taxon>Talaromyces sect. Talaromyces</taxon>
    </lineage>
</organism>
<dbReference type="Pfam" id="PF11807">
    <property type="entry name" value="UstYa"/>
    <property type="match status" value="1"/>
</dbReference>
<comment type="pathway">
    <text evidence="1">Mycotoxin biosynthesis.</text>
</comment>
<dbReference type="GeneID" id="63793172"/>
<evidence type="ECO:0000256" key="3">
    <source>
        <dbReference type="SAM" id="Phobius"/>
    </source>
</evidence>
<dbReference type="PANTHER" id="PTHR33365:SF4">
    <property type="entry name" value="CYCLOCHLOROTINE BIOSYNTHESIS PROTEIN O"/>
    <property type="match status" value="1"/>
</dbReference>
<dbReference type="AlphaFoldDB" id="A0A364KWM0"/>
<dbReference type="EMBL" id="MIKG01000006">
    <property type="protein sequence ID" value="RAO67944.1"/>
    <property type="molecule type" value="Genomic_DNA"/>
</dbReference>
<name>A0A364KWM0_TALAM</name>
<gene>
    <name evidence="4" type="ORF">BHQ10_003956</name>
</gene>
<feature type="transmembrane region" description="Helical" evidence="3">
    <location>
        <begin position="44"/>
        <end position="64"/>
    </location>
</feature>
<keyword evidence="3" id="KW-1133">Transmembrane helix</keyword>
<comment type="caution">
    <text evidence="4">The sequence shown here is derived from an EMBL/GenBank/DDBJ whole genome shotgun (WGS) entry which is preliminary data.</text>
</comment>
<reference evidence="4 5" key="1">
    <citation type="journal article" date="2017" name="Biotechnol. Biofuels">
        <title>Differential beta-glucosidase expression as a function of carbon source availability in Talaromyces amestolkiae: a genomic and proteomic approach.</title>
        <authorList>
            <person name="de Eugenio L.I."/>
            <person name="Mendez-Liter J.A."/>
            <person name="Nieto-Dominguez M."/>
            <person name="Alonso L."/>
            <person name="Gil-Munoz J."/>
            <person name="Barriuso J."/>
            <person name="Prieto A."/>
            <person name="Martinez M.J."/>
        </authorList>
    </citation>
    <scope>NUCLEOTIDE SEQUENCE [LARGE SCALE GENOMIC DNA]</scope>
    <source>
        <strain evidence="4 5">CIB</strain>
    </source>
</reference>
<proteinExistence type="inferred from homology"/>
<dbReference type="PANTHER" id="PTHR33365">
    <property type="entry name" value="YALI0B05434P"/>
    <property type="match status" value="1"/>
</dbReference>
<keyword evidence="3" id="KW-0812">Transmembrane</keyword>
<dbReference type="STRING" id="1196081.A0A364KWM0"/>
<keyword evidence="3" id="KW-0472">Membrane</keyword>
<evidence type="ECO:0000313" key="4">
    <source>
        <dbReference type="EMBL" id="RAO67944.1"/>
    </source>
</evidence>
<dbReference type="RefSeq" id="XP_040732460.1">
    <property type="nucleotide sequence ID" value="XM_040876269.1"/>
</dbReference>
<comment type="similarity">
    <text evidence="2">Belongs to the ustYa family.</text>
</comment>
<keyword evidence="5" id="KW-1185">Reference proteome</keyword>
<evidence type="ECO:0000256" key="2">
    <source>
        <dbReference type="ARBA" id="ARBA00035112"/>
    </source>
</evidence>
<evidence type="ECO:0000256" key="1">
    <source>
        <dbReference type="ARBA" id="ARBA00004685"/>
    </source>
</evidence>
<dbReference type="Proteomes" id="UP000249363">
    <property type="component" value="Unassembled WGS sequence"/>
</dbReference>
<dbReference type="GO" id="GO:0043386">
    <property type="term" value="P:mycotoxin biosynthetic process"/>
    <property type="evidence" value="ECO:0007669"/>
    <property type="project" value="InterPro"/>
</dbReference>
<sequence length="267" mass="30222">MPSESQPVLQRPEEEEGFLECESKDISLAAISTFRSSHQRHQQLIIAQGIILAVLLVVIAGILWKDQAVEAGCPYNSTDGQLPDHVYSPAEKAIRYKNIAFAPSLGHDLTKYQGPPTPENAKAWEDLYIFGTSRIPMSEAAKLINKTEPIPNYPGEYVIQLDVFHQLHCLNMVRLKLWGSEEYLEQHNIDMGHLDHCIDSMRQSFMCSADISAINYQWDEAEQYSKGQLTTMHTCRDFDAIKGWALEHTLETWDSRTHVPDPLKGGI</sequence>
<evidence type="ECO:0000313" key="5">
    <source>
        <dbReference type="Proteomes" id="UP000249363"/>
    </source>
</evidence>